<dbReference type="GO" id="GO:0009306">
    <property type="term" value="P:protein secretion"/>
    <property type="evidence" value="ECO:0007669"/>
    <property type="project" value="InterPro"/>
</dbReference>
<dbReference type="InterPro" id="IPR004846">
    <property type="entry name" value="T2SS/T3SS_dom"/>
</dbReference>
<evidence type="ECO:0000256" key="1">
    <source>
        <dbReference type="RuleBase" id="RU004003"/>
    </source>
</evidence>
<dbReference type="PANTHER" id="PTHR30332:SF17">
    <property type="entry name" value="TYPE IV PILIATION SYSTEM PROTEIN DR_0774-RELATED"/>
    <property type="match status" value="1"/>
</dbReference>
<keyword evidence="7" id="KW-1185">Reference proteome</keyword>
<dbReference type="PANTHER" id="PTHR30332">
    <property type="entry name" value="PROBABLE GENERAL SECRETION PATHWAY PROTEIN D"/>
    <property type="match status" value="1"/>
</dbReference>
<dbReference type="InterPro" id="IPR001775">
    <property type="entry name" value="GspD/PilQ"/>
</dbReference>
<feature type="region of interest" description="Disordered" evidence="2">
    <location>
        <begin position="56"/>
        <end position="78"/>
    </location>
</feature>
<dbReference type="InterPro" id="IPR032789">
    <property type="entry name" value="T2SS-T3SS_pil_N"/>
</dbReference>
<reference evidence="6 7" key="1">
    <citation type="submission" date="2016-10" db="EMBL/GenBank/DDBJ databases">
        <authorList>
            <person name="de Groot N.N."/>
        </authorList>
    </citation>
    <scope>NUCLEOTIDE SEQUENCE [LARGE SCALE GENOMIC DNA]</scope>
    <source>
        <strain evidence="6 7">ATCC 43154</strain>
    </source>
</reference>
<evidence type="ECO:0000256" key="2">
    <source>
        <dbReference type="SAM" id="MobiDB-lite"/>
    </source>
</evidence>
<dbReference type="PRINTS" id="PR00811">
    <property type="entry name" value="BCTERIALGSPD"/>
</dbReference>
<dbReference type="GO" id="GO:0015627">
    <property type="term" value="C:type II protein secretion system complex"/>
    <property type="evidence" value="ECO:0007669"/>
    <property type="project" value="TreeGrafter"/>
</dbReference>
<evidence type="ECO:0000313" key="6">
    <source>
        <dbReference type="EMBL" id="SFL75143.1"/>
    </source>
</evidence>
<protein>
    <submittedName>
        <fullName evidence="6">Pilus assembly protein CpaC</fullName>
    </submittedName>
</protein>
<feature type="chain" id="PRO_5011796474" evidence="3">
    <location>
        <begin position="29"/>
        <end position="525"/>
    </location>
</feature>
<name>A0A1I4K990_9BURK</name>
<feature type="signal peptide" evidence="3">
    <location>
        <begin position="1"/>
        <end position="28"/>
    </location>
</feature>
<proteinExistence type="inferred from homology"/>
<keyword evidence="3" id="KW-0732">Signal</keyword>
<dbReference type="Pfam" id="PF00263">
    <property type="entry name" value="Secretin"/>
    <property type="match status" value="1"/>
</dbReference>
<dbReference type="InterPro" id="IPR050810">
    <property type="entry name" value="Bact_Secretion_Sys_Channel"/>
</dbReference>
<evidence type="ECO:0000313" key="7">
    <source>
        <dbReference type="Proteomes" id="UP000199470"/>
    </source>
</evidence>
<dbReference type="EMBL" id="FOTW01000007">
    <property type="protein sequence ID" value="SFL75143.1"/>
    <property type="molecule type" value="Genomic_DNA"/>
</dbReference>
<accession>A0A1I4K990</accession>
<dbReference type="STRING" id="758825.SAMN02982985_01360"/>
<sequence>MSAARTPARRAARLAGAALCLLSWPALGAAVSAASQPTSALARAAAPDGAAPGVAQTAAAQGAGRPAPSAAGGPRCAGQAATPGSLALALGKSTLMRLPDTVLSRSVGNPEVLQAMLVASDTLYLVGADVGSTNLIVQGRNGLCSVVEVTVAMDGAGLQAALAALLPEERNIRVSAAADTLVLSGSVADAGAVAHALELAGAFVRRPAKALQLHKEGKDGDKAETASAAPAGGGGVRVINLLSVSAPQQVMLEVKIAEVSKSLLDKLEGGASLRFASGSWVGTLLSNFFSNTMRSAVGVGRTAGNHVGLQAEKQDGLVRILAEPTVMAISGQEGSFLAGGKIFIPVAQDNNKVTLEEKEFGVGLRFTPTVLAGGRINLKVAPEVSELSREGIGISAVGVAGSAVLPLITTRRAATTVQLLDGQSFAIGGLIKNNQVSNIRALPLLGELPVLGALFRSSDFQQDRSELLFVVTAHLVKPLPPNYALPTDRLAAPERAALFLGGRMEGPAAPAAPAAPPPAQGFELK</sequence>
<feature type="domain" description="Pilus formation protein N-terminal" evidence="5">
    <location>
        <begin position="84"/>
        <end position="151"/>
    </location>
</feature>
<gene>
    <name evidence="6" type="ORF">SAMN02982985_01360</name>
</gene>
<organism evidence="6 7">
    <name type="scientific">Rugamonas rubra</name>
    <dbReference type="NCBI Taxonomy" id="758825"/>
    <lineage>
        <taxon>Bacteria</taxon>
        <taxon>Pseudomonadati</taxon>
        <taxon>Pseudomonadota</taxon>
        <taxon>Betaproteobacteria</taxon>
        <taxon>Burkholderiales</taxon>
        <taxon>Oxalobacteraceae</taxon>
        <taxon>Telluria group</taxon>
        <taxon>Rugamonas</taxon>
    </lineage>
</organism>
<dbReference type="AlphaFoldDB" id="A0A1I4K990"/>
<evidence type="ECO:0000259" key="5">
    <source>
        <dbReference type="Pfam" id="PF13629"/>
    </source>
</evidence>
<dbReference type="Pfam" id="PF13629">
    <property type="entry name" value="T2SS-T3SS_pil_N"/>
    <property type="match status" value="1"/>
</dbReference>
<dbReference type="Proteomes" id="UP000199470">
    <property type="component" value="Unassembled WGS sequence"/>
</dbReference>
<comment type="similarity">
    <text evidence="1">Belongs to the bacterial secretin family.</text>
</comment>
<evidence type="ECO:0000256" key="3">
    <source>
        <dbReference type="SAM" id="SignalP"/>
    </source>
</evidence>
<feature type="domain" description="Type II/III secretion system secretin-like" evidence="4">
    <location>
        <begin position="313"/>
        <end position="477"/>
    </location>
</feature>
<evidence type="ECO:0000259" key="4">
    <source>
        <dbReference type="Pfam" id="PF00263"/>
    </source>
</evidence>